<dbReference type="Proteomes" id="UP000190460">
    <property type="component" value="Unassembled WGS sequence"/>
</dbReference>
<evidence type="ECO:0000256" key="1">
    <source>
        <dbReference type="ARBA" id="ARBA00022908"/>
    </source>
</evidence>
<dbReference type="Gene3D" id="1.10.443.10">
    <property type="entry name" value="Intergrase catalytic core"/>
    <property type="match status" value="1"/>
</dbReference>
<evidence type="ECO:0000313" key="4">
    <source>
        <dbReference type="EMBL" id="SKA88432.1"/>
    </source>
</evidence>
<gene>
    <name evidence="4" type="ORF">SAMN02745130_02933</name>
</gene>
<dbReference type="SUPFAM" id="SSF56349">
    <property type="entry name" value="DNA breaking-rejoining enzymes"/>
    <property type="match status" value="1"/>
</dbReference>
<reference evidence="4 5" key="1">
    <citation type="submission" date="2017-02" db="EMBL/GenBank/DDBJ databases">
        <authorList>
            <person name="Peterson S.W."/>
        </authorList>
    </citation>
    <scope>NUCLEOTIDE SEQUENCE [LARGE SCALE GENOMIC DNA]</scope>
    <source>
        <strain evidence="4 5">ATCC 49788</strain>
    </source>
</reference>
<evidence type="ECO:0000256" key="2">
    <source>
        <dbReference type="ARBA" id="ARBA00023172"/>
    </source>
</evidence>
<dbReference type="InterPro" id="IPR050090">
    <property type="entry name" value="Tyrosine_recombinase_XerCD"/>
</dbReference>
<sequence length="369" mass="42375">MKKRKYPIPAVEVANGRVVWRPYIRFENRTADIKVDRKGRLAPPLLLGKVGDDIDAIMRTYLQAKSTLEKTHAAKTHTLRWVLNEYMRSRQYRELAVNTRKRDVSLLLILDHPLEINGNEDQLGNLHLIHISKPLFNQIKESRYKKRQQAGQKGEAQTNREISLISSALSWAVNNLTGIGIEHNPLLGLKKLKETPNLRYVTDLEYQQQISIASEDEHSILPIVFELTYLTATRGIEVLNIKVSDCTSEGIYIKRTKGSKSNLILWSPRLRDAYQSAITRHKQHKILPIDPPLLLSRDGQPLTRSGLDSAMQRLKQKMKARGLEVMYWHLHLLKSKGVSDAKNKRIAGHRSEAMRERYNTKMEVFEPAG</sequence>
<dbReference type="GO" id="GO:0003677">
    <property type="term" value="F:DNA binding"/>
    <property type="evidence" value="ECO:0007669"/>
    <property type="project" value="InterPro"/>
</dbReference>
<dbReference type="InterPro" id="IPR002104">
    <property type="entry name" value="Integrase_catalytic"/>
</dbReference>
<dbReference type="GO" id="GO:0015074">
    <property type="term" value="P:DNA integration"/>
    <property type="evidence" value="ECO:0007669"/>
    <property type="project" value="UniProtKB-KW"/>
</dbReference>
<dbReference type="PANTHER" id="PTHR30349">
    <property type="entry name" value="PHAGE INTEGRASE-RELATED"/>
    <property type="match status" value="1"/>
</dbReference>
<evidence type="ECO:0000259" key="3">
    <source>
        <dbReference type="Pfam" id="PF00589"/>
    </source>
</evidence>
<dbReference type="InterPro" id="IPR011010">
    <property type="entry name" value="DNA_brk_join_enz"/>
</dbReference>
<protein>
    <submittedName>
        <fullName evidence="4">Phage integrase family protein</fullName>
    </submittedName>
</protein>
<name>A0A1T4XFT6_9GAMM</name>
<dbReference type="PANTHER" id="PTHR30349:SF64">
    <property type="entry name" value="PROPHAGE INTEGRASE INTD-RELATED"/>
    <property type="match status" value="1"/>
</dbReference>
<dbReference type="GO" id="GO:0006310">
    <property type="term" value="P:DNA recombination"/>
    <property type="evidence" value="ECO:0007669"/>
    <property type="project" value="UniProtKB-KW"/>
</dbReference>
<accession>A0A1T4XFT6</accession>
<organism evidence="4 5">
    <name type="scientific">Thiothrix eikelboomii</name>
    <dbReference type="NCBI Taxonomy" id="92487"/>
    <lineage>
        <taxon>Bacteria</taxon>
        <taxon>Pseudomonadati</taxon>
        <taxon>Pseudomonadota</taxon>
        <taxon>Gammaproteobacteria</taxon>
        <taxon>Thiotrichales</taxon>
        <taxon>Thiotrichaceae</taxon>
        <taxon>Thiothrix</taxon>
    </lineage>
</organism>
<proteinExistence type="predicted"/>
<dbReference type="OrthoDB" id="6173494at2"/>
<dbReference type="EMBL" id="FUYB01000017">
    <property type="protein sequence ID" value="SKA88432.1"/>
    <property type="molecule type" value="Genomic_DNA"/>
</dbReference>
<evidence type="ECO:0000313" key="5">
    <source>
        <dbReference type="Proteomes" id="UP000190460"/>
    </source>
</evidence>
<dbReference type="AlphaFoldDB" id="A0A1T4XFT6"/>
<dbReference type="Pfam" id="PF00589">
    <property type="entry name" value="Phage_integrase"/>
    <property type="match status" value="1"/>
</dbReference>
<keyword evidence="2" id="KW-0233">DNA recombination</keyword>
<dbReference type="STRING" id="92487.SAMN02745130_02933"/>
<keyword evidence="1" id="KW-0229">DNA integration</keyword>
<dbReference type="InterPro" id="IPR013762">
    <property type="entry name" value="Integrase-like_cat_sf"/>
</dbReference>
<dbReference type="RefSeq" id="WP_078923389.1">
    <property type="nucleotide sequence ID" value="NZ_FUYB01000017.1"/>
</dbReference>
<feature type="domain" description="Tyr recombinase" evidence="3">
    <location>
        <begin position="221"/>
        <end position="360"/>
    </location>
</feature>
<keyword evidence="5" id="KW-1185">Reference proteome</keyword>